<dbReference type="SUPFAM" id="SSF53098">
    <property type="entry name" value="Ribonuclease H-like"/>
    <property type="match status" value="1"/>
</dbReference>
<evidence type="ECO:0000313" key="2">
    <source>
        <dbReference type="Proteomes" id="UP000199205"/>
    </source>
</evidence>
<dbReference type="Proteomes" id="UP000199205">
    <property type="component" value="Unassembled WGS sequence"/>
</dbReference>
<gene>
    <name evidence="1" type="ORF">GA0061101_117100</name>
</gene>
<dbReference type="AlphaFoldDB" id="A0A1C3WUE0"/>
<name>A0A1C3WUE0_9HYPH</name>
<protein>
    <submittedName>
        <fullName evidence="1">Integrase core domain</fullName>
    </submittedName>
</protein>
<evidence type="ECO:0000313" key="1">
    <source>
        <dbReference type="EMBL" id="SCB43609.1"/>
    </source>
</evidence>
<dbReference type="EMBL" id="FMAF01000017">
    <property type="protein sequence ID" value="SCB43609.1"/>
    <property type="molecule type" value="Genomic_DNA"/>
</dbReference>
<reference evidence="2" key="1">
    <citation type="submission" date="2016-08" db="EMBL/GenBank/DDBJ databases">
        <authorList>
            <person name="Varghese N."/>
            <person name="Submissions Spin"/>
        </authorList>
    </citation>
    <scope>NUCLEOTIDE SEQUENCE [LARGE SCALE GENOMIC DNA]</scope>
    <source>
        <strain evidence="2">P1-7</strain>
    </source>
</reference>
<organism evidence="1 2">
    <name type="scientific">Rhizobium lusitanum</name>
    <dbReference type="NCBI Taxonomy" id="293958"/>
    <lineage>
        <taxon>Bacteria</taxon>
        <taxon>Pseudomonadati</taxon>
        <taxon>Pseudomonadota</taxon>
        <taxon>Alphaproteobacteria</taxon>
        <taxon>Hyphomicrobiales</taxon>
        <taxon>Rhizobiaceae</taxon>
        <taxon>Rhizobium/Agrobacterium group</taxon>
        <taxon>Rhizobium</taxon>
    </lineage>
</organism>
<accession>A0A1C3WUE0</accession>
<sequence>MDAFKNASWPALRRSIKLEEIYLHANKTMIEARSGLRRYVTFRNSRRPHSFLGSQTPDQAYVNALAPMMVAAESRRKST</sequence>
<proteinExistence type="predicted"/>
<dbReference type="InterPro" id="IPR012337">
    <property type="entry name" value="RNaseH-like_sf"/>
</dbReference>